<feature type="domain" description="Helix-hairpin-helix DNA-binding motif class 1" evidence="3">
    <location>
        <begin position="148"/>
        <end position="167"/>
    </location>
</feature>
<feature type="domain" description="Helix-hairpin-helix DNA-binding motif class 1" evidence="3">
    <location>
        <begin position="91"/>
        <end position="110"/>
    </location>
</feature>
<dbReference type="NCBIfam" id="TIGR00426">
    <property type="entry name" value="competence protein ComEA helix-hairpin-helix repeat region"/>
    <property type="match status" value="1"/>
</dbReference>
<dbReference type="CDD" id="cd10283">
    <property type="entry name" value="MnuA_DNase1-like"/>
    <property type="match status" value="1"/>
</dbReference>
<evidence type="ECO:0000313" key="5">
    <source>
        <dbReference type="Proteomes" id="UP001164746"/>
    </source>
</evidence>
<dbReference type="InterPro" id="IPR051675">
    <property type="entry name" value="Endo/Exo/Phosphatase_dom_1"/>
</dbReference>
<organism evidence="4 5">
    <name type="scientific">Mya arenaria</name>
    <name type="common">Soft-shell clam</name>
    <dbReference type="NCBI Taxonomy" id="6604"/>
    <lineage>
        <taxon>Eukaryota</taxon>
        <taxon>Metazoa</taxon>
        <taxon>Spiralia</taxon>
        <taxon>Lophotrochozoa</taxon>
        <taxon>Mollusca</taxon>
        <taxon>Bivalvia</taxon>
        <taxon>Autobranchia</taxon>
        <taxon>Heteroconchia</taxon>
        <taxon>Euheterodonta</taxon>
        <taxon>Imparidentia</taxon>
        <taxon>Neoheterodontei</taxon>
        <taxon>Myida</taxon>
        <taxon>Myoidea</taxon>
        <taxon>Myidae</taxon>
        <taxon>Mya</taxon>
    </lineage>
</organism>
<dbReference type="Pfam" id="PF03372">
    <property type="entry name" value="Exo_endo_phos"/>
    <property type="match status" value="1"/>
</dbReference>
<proteinExistence type="predicted"/>
<feature type="region of interest" description="Disordered" evidence="2">
    <location>
        <begin position="118"/>
        <end position="137"/>
    </location>
</feature>
<dbReference type="InterPro" id="IPR010994">
    <property type="entry name" value="RuvA_2-like"/>
</dbReference>
<dbReference type="EMBL" id="CP111019">
    <property type="protein sequence ID" value="WAR12126.1"/>
    <property type="molecule type" value="Genomic_DNA"/>
</dbReference>
<name>A0ABY7ETV0_MYAAR</name>
<gene>
    <name evidence="4" type="ORF">MAR_026306</name>
</gene>
<dbReference type="PANTHER" id="PTHR21180:SF32">
    <property type="entry name" value="ENDONUCLEASE_EXONUCLEASE_PHOSPHATASE FAMILY DOMAIN-CONTAINING PROTEIN 1"/>
    <property type="match status" value="1"/>
</dbReference>
<evidence type="ECO:0000259" key="3">
    <source>
        <dbReference type="SMART" id="SM00278"/>
    </source>
</evidence>
<feature type="region of interest" description="Disordered" evidence="2">
    <location>
        <begin position="208"/>
        <end position="247"/>
    </location>
</feature>
<dbReference type="Pfam" id="PF12836">
    <property type="entry name" value="HHH_3"/>
    <property type="match status" value="2"/>
</dbReference>
<keyword evidence="5" id="KW-1185">Reference proteome</keyword>
<accession>A0ABY7ETV0</accession>
<dbReference type="InterPro" id="IPR036691">
    <property type="entry name" value="Endo/exonu/phosph_ase_sf"/>
</dbReference>
<dbReference type="InterPro" id="IPR005135">
    <property type="entry name" value="Endo/exonuclease/phosphatase"/>
</dbReference>
<dbReference type="InterPro" id="IPR003583">
    <property type="entry name" value="Hlx-hairpin-Hlx_DNA-bd_motif"/>
</dbReference>
<feature type="compositionally biased region" description="Low complexity" evidence="2">
    <location>
        <begin position="230"/>
        <end position="247"/>
    </location>
</feature>
<evidence type="ECO:0000256" key="1">
    <source>
        <dbReference type="ARBA" id="ARBA00015260"/>
    </source>
</evidence>
<protein>
    <recommendedName>
        <fullName evidence="1">Endonuclease/exonuclease/phosphatase family domain-containing protein 1</fullName>
    </recommendedName>
</protein>
<dbReference type="Gene3D" id="1.10.150.320">
    <property type="entry name" value="Photosystem II 12 kDa extrinsic protein"/>
    <property type="match status" value="2"/>
</dbReference>
<feature type="domain" description="Helix-hairpin-helix DNA-binding motif class 1" evidence="3">
    <location>
        <begin position="61"/>
        <end position="80"/>
    </location>
</feature>
<dbReference type="SUPFAM" id="SSF47781">
    <property type="entry name" value="RuvA domain 2-like"/>
    <property type="match status" value="2"/>
</dbReference>
<evidence type="ECO:0000256" key="2">
    <source>
        <dbReference type="SAM" id="MobiDB-lite"/>
    </source>
</evidence>
<evidence type="ECO:0000313" key="4">
    <source>
        <dbReference type="EMBL" id="WAR12126.1"/>
    </source>
</evidence>
<dbReference type="Gene3D" id="3.60.10.10">
    <property type="entry name" value="Endonuclease/exonuclease/phosphatase"/>
    <property type="match status" value="1"/>
</dbReference>
<reference evidence="4" key="1">
    <citation type="submission" date="2022-11" db="EMBL/GenBank/DDBJ databases">
        <title>Centuries of genome instability and evolution in soft-shell clam transmissible cancer (bioRxiv).</title>
        <authorList>
            <person name="Hart S.F.M."/>
            <person name="Yonemitsu M.A."/>
            <person name="Giersch R.M."/>
            <person name="Beal B.F."/>
            <person name="Arriagada G."/>
            <person name="Davis B.W."/>
            <person name="Ostrander E.A."/>
            <person name="Goff S.P."/>
            <person name="Metzger M.J."/>
        </authorList>
    </citation>
    <scope>NUCLEOTIDE SEQUENCE</scope>
    <source>
        <strain evidence="4">MELC-2E11</strain>
        <tissue evidence="4">Siphon/mantle</tissue>
    </source>
</reference>
<feature type="compositionally biased region" description="Low complexity" evidence="2">
    <location>
        <begin position="208"/>
        <end position="223"/>
    </location>
</feature>
<dbReference type="SUPFAM" id="SSF56219">
    <property type="entry name" value="DNase I-like"/>
    <property type="match status" value="1"/>
</dbReference>
<dbReference type="Proteomes" id="UP001164746">
    <property type="component" value="Chromosome 8"/>
</dbReference>
<dbReference type="InterPro" id="IPR004509">
    <property type="entry name" value="Competence_ComEA_HhH"/>
</dbReference>
<dbReference type="SMART" id="SM00278">
    <property type="entry name" value="HhH1"/>
    <property type="match status" value="3"/>
</dbReference>
<sequence length="550" mass="60758">MGAVNSCCIPRKSGIEEEKVAKNGFRKHKRQLSAAFNMTLLDEENKALVKNQLDINTATEEELMTLPGINRVTAKQIVDYRRQIRGFKLVEDLALVSGVGAVKLEAIRHEIIVNKKVNGNGSPENGRMSNKRESSGPRVVNLNTANVFQLMKVKGIGQTLAENIVTYRDKKGHFTNIDDLIKVKGIGHHVLSAIKPQLTLDENVTSDSVSYSSSKKSSNLNNSAIPSRTSDISLNSENNSINPPNECSKGSLENLLETLGPFSEKAERPAVDFPTFKCNNRGAVRVASWNLQCFSSDKALNPGVKDVVCMTILENGFSIIAVQELADQEGLQKICDELNAPTLPNVTRWAGQRGKWKCIVSESTGRMYMSNEYNGFLYDESQGISLISSCLLAKDRKQKPFTRRPFIATFKIKRFDCAMVSVHLKATGLDNEDLGRLQEEIDKMPNLVAAIQAELPGERDIILLGDFNLSPDAQEGVFTNISEANKKGSKTYDNIWLAKQTKQVFTAGWKWGGVVSDHCPIWAQLYTGKDLDTGDIKIGTEAIRFALGND</sequence>
<dbReference type="PANTHER" id="PTHR21180">
    <property type="entry name" value="ENDONUCLEASE/EXONUCLEASE/PHOSPHATASE FAMILY DOMAIN-CONTAINING PROTEIN 1"/>
    <property type="match status" value="1"/>
</dbReference>